<comment type="similarity">
    <text evidence="3 9 11">Belongs to the uracil-DNA glycosylase (UDG) superfamily. UNG family.</text>
</comment>
<dbReference type="HAMAP" id="MF_00148">
    <property type="entry name" value="UDG"/>
    <property type="match status" value="1"/>
</dbReference>
<dbReference type="Gene3D" id="3.40.470.10">
    <property type="entry name" value="Uracil-DNA glycosylase-like domain"/>
    <property type="match status" value="1"/>
</dbReference>
<keyword evidence="7 9" id="KW-0378">Hydrolase</keyword>
<evidence type="ECO:0000259" key="12">
    <source>
        <dbReference type="SMART" id="SM00986"/>
    </source>
</evidence>
<evidence type="ECO:0000256" key="4">
    <source>
        <dbReference type="ARBA" id="ARBA00012030"/>
    </source>
</evidence>
<dbReference type="SUPFAM" id="SSF52141">
    <property type="entry name" value="Uracil-DNA glycosylase-like"/>
    <property type="match status" value="1"/>
</dbReference>
<protein>
    <recommendedName>
        <fullName evidence="5 9">Uracil-DNA glycosylase</fullName>
        <shortName evidence="9">UDG</shortName>
        <ecNumber evidence="4 9">3.2.2.27</ecNumber>
    </recommendedName>
</protein>
<evidence type="ECO:0000256" key="2">
    <source>
        <dbReference type="ARBA" id="ARBA00002631"/>
    </source>
</evidence>
<keyword evidence="14" id="KW-1185">Reference proteome</keyword>
<name>A0ABY3X9D5_9GAMM</name>
<sequence>MIEWEKIHPEWKDFIKAELEKPYFQEIQAGIDKSIREGKRVFPPQELVFSVFSQPKRNIKVVILGQDPYHGQGQANGLAFSVQRGVKIPPSLRNIYRELETDVEGFNAPQDGDLTAWCGEGIFLLNTVLTVEEKAANSHAKIGWERFTTAVIEEINQHCEHVVFILWGSHAQKKGENIDIERHYVINSAHPSPLSAYRGFFGSKPFSKANQYLLQQGKSPINWQN</sequence>
<evidence type="ECO:0000256" key="6">
    <source>
        <dbReference type="ARBA" id="ARBA00022763"/>
    </source>
</evidence>
<dbReference type="PROSITE" id="PS00130">
    <property type="entry name" value="U_DNA_GLYCOSYLASE"/>
    <property type="match status" value="1"/>
</dbReference>
<dbReference type="SMART" id="SM00987">
    <property type="entry name" value="UreE_C"/>
    <property type="match status" value="1"/>
</dbReference>
<dbReference type="NCBIfam" id="NF003592">
    <property type="entry name" value="PRK05254.1-5"/>
    <property type="match status" value="1"/>
</dbReference>
<dbReference type="Pfam" id="PF03167">
    <property type="entry name" value="UDG"/>
    <property type="match status" value="1"/>
</dbReference>
<dbReference type="NCBIfam" id="NF003589">
    <property type="entry name" value="PRK05254.1-2"/>
    <property type="match status" value="1"/>
</dbReference>
<dbReference type="EC" id="3.2.2.27" evidence="4 9"/>
<dbReference type="InterPro" id="IPR018085">
    <property type="entry name" value="Ura-DNA_Glyclase_AS"/>
</dbReference>
<evidence type="ECO:0000256" key="8">
    <source>
        <dbReference type="ARBA" id="ARBA00023204"/>
    </source>
</evidence>
<evidence type="ECO:0000256" key="5">
    <source>
        <dbReference type="ARBA" id="ARBA00018429"/>
    </source>
</evidence>
<evidence type="ECO:0000256" key="10">
    <source>
        <dbReference type="PROSITE-ProRule" id="PRU10072"/>
    </source>
</evidence>
<feature type="active site" description="Proton acceptor" evidence="9 10">
    <location>
        <position position="67"/>
    </location>
</feature>
<dbReference type="CDD" id="cd10027">
    <property type="entry name" value="UDG-F1-like"/>
    <property type="match status" value="1"/>
</dbReference>
<gene>
    <name evidence="9 13" type="primary">ung</name>
    <name evidence="13" type="ORF">MMG00_01625</name>
</gene>
<dbReference type="InterPro" id="IPR002043">
    <property type="entry name" value="UDG_fam1"/>
</dbReference>
<accession>A0ABY3X9D5</accession>
<feature type="domain" description="Uracil-DNA glycosylase-like" evidence="12">
    <location>
        <begin position="52"/>
        <end position="213"/>
    </location>
</feature>
<dbReference type="NCBIfam" id="NF003588">
    <property type="entry name" value="PRK05254.1-1"/>
    <property type="match status" value="1"/>
</dbReference>
<organism evidence="13 14">
    <name type="scientific">Ignatzschineria rhizosphaerae</name>
    <dbReference type="NCBI Taxonomy" id="2923279"/>
    <lineage>
        <taxon>Bacteria</taxon>
        <taxon>Pseudomonadati</taxon>
        <taxon>Pseudomonadota</taxon>
        <taxon>Gammaproteobacteria</taxon>
        <taxon>Cardiobacteriales</taxon>
        <taxon>Ignatzschineriaceae</taxon>
        <taxon>Ignatzschineria</taxon>
    </lineage>
</organism>
<evidence type="ECO:0000256" key="1">
    <source>
        <dbReference type="ARBA" id="ARBA00001400"/>
    </source>
</evidence>
<evidence type="ECO:0000313" key="13">
    <source>
        <dbReference type="EMBL" id="UNM96588.1"/>
    </source>
</evidence>
<dbReference type="SMART" id="SM00986">
    <property type="entry name" value="UDG"/>
    <property type="match status" value="1"/>
</dbReference>
<comment type="subcellular location">
    <subcellularLocation>
        <location evidence="9">Cytoplasm</location>
    </subcellularLocation>
</comment>
<dbReference type="InterPro" id="IPR005122">
    <property type="entry name" value="Uracil-DNA_glycosylase-like"/>
</dbReference>
<dbReference type="RefSeq" id="WP_242150449.1">
    <property type="nucleotide sequence ID" value="NZ_CP093379.1"/>
</dbReference>
<proteinExistence type="inferred from homology"/>
<comment type="function">
    <text evidence="2 9 11">Excises uracil residues from the DNA which can arise as a result of misincorporation of dUMP residues by DNA polymerase or due to deamination of cytosine.</text>
</comment>
<keyword evidence="6 9" id="KW-0227">DNA damage</keyword>
<evidence type="ECO:0000256" key="9">
    <source>
        <dbReference type="HAMAP-Rule" id="MF_00148"/>
    </source>
</evidence>
<reference evidence="13 14" key="1">
    <citation type="submission" date="2022-03" db="EMBL/GenBank/DDBJ databases">
        <title>Ignatzschineria rhizosphaerae HR5S32.</title>
        <authorList>
            <person name="Sun J.Q."/>
            <person name="Feng J.Y."/>
        </authorList>
    </citation>
    <scope>NUCLEOTIDE SEQUENCE [LARGE SCALE GENOMIC DNA]</scope>
    <source>
        <strain evidence="13 14">HR5S32</strain>
    </source>
</reference>
<evidence type="ECO:0000313" key="14">
    <source>
        <dbReference type="Proteomes" id="UP000829542"/>
    </source>
</evidence>
<keyword evidence="8 9" id="KW-0234">DNA repair</keyword>
<dbReference type="PANTHER" id="PTHR11264">
    <property type="entry name" value="URACIL-DNA GLYCOSYLASE"/>
    <property type="match status" value="1"/>
</dbReference>
<dbReference type="EMBL" id="CP093379">
    <property type="protein sequence ID" value="UNM96588.1"/>
    <property type="molecule type" value="Genomic_DNA"/>
</dbReference>
<dbReference type="NCBIfam" id="NF003591">
    <property type="entry name" value="PRK05254.1-4"/>
    <property type="match status" value="1"/>
</dbReference>
<dbReference type="PANTHER" id="PTHR11264:SF0">
    <property type="entry name" value="URACIL-DNA GLYCOSYLASE"/>
    <property type="match status" value="1"/>
</dbReference>
<keyword evidence="9" id="KW-0963">Cytoplasm</keyword>
<dbReference type="GO" id="GO:0004844">
    <property type="term" value="F:uracil DNA N-glycosylase activity"/>
    <property type="evidence" value="ECO:0007669"/>
    <property type="project" value="UniProtKB-EC"/>
</dbReference>
<keyword evidence="13" id="KW-0326">Glycosidase</keyword>
<dbReference type="InterPro" id="IPR036895">
    <property type="entry name" value="Uracil-DNA_glycosylase-like_sf"/>
</dbReference>
<dbReference type="Proteomes" id="UP000829542">
    <property type="component" value="Chromosome"/>
</dbReference>
<comment type="catalytic activity">
    <reaction evidence="1 9 11">
        <text>Hydrolyzes single-stranded DNA or mismatched double-stranded DNA and polynucleotides, releasing free uracil.</text>
        <dbReference type="EC" id="3.2.2.27"/>
    </reaction>
</comment>
<evidence type="ECO:0000256" key="11">
    <source>
        <dbReference type="RuleBase" id="RU003780"/>
    </source>
</evidence>
<dbReference type="NCBIfam" id="TIGR00628">
    <property type="entry name" value="ung"/>
    <property type="match status" value="1"/>
</dbReference>
<evidence type="ECO:0000256" key="7">
    <source>
        <dbReference type="ARBA" id="ARBA00022801"/>
    </source>
</evidence>
<evidence type="ECO:0000256" key="3">
    <source>
        <dbReference type="ARBA" id="ARBA00008184"/>
    </source>
</evidence>